<dbReference type="AlphaFoldDB" id="A0A4R8GXC2"/>
<evidence type="ECO:0000313" key="2">
    <source>
        <dbReference type="EMBL" id="TDX48417.1"/>
    </source>
</evidence>
<dbReference type="RefSeq" id="WP_134118081.1">
    <property type="nucleotide sequence ID" value="NZ_SOEG01000028.1"/>
</dbReference>
<accession>A0A4R8GXC2</accession>
<protein>
    <submittedName>
        <fullName evidence="2">Niacin transporter</fullName>
    </submittedName>
</protein>
<sequence length="175" mass="19098">MKIKKLSQGGVLLALGVLIPYMFHLTAIGGKVFLPMHFPVLLAGLLLGPGYGLIIGGLTPILNFIISGMPPMPFLILMFFELATYGFLSGLIYKKLNLMTSLITAMLGGRLVYALVIWFGINLFNIDNLGDPLLMVKGSIISSWPGLIGQLILIPTIILALERGSKPKIDYKRRV</sequence>
<gene>
    <name evidence="2" type="ORF">C7959_12825</name>
</gene>
<evidence type="ECO:0000313" key="3">
    <source>
        <dbReference type="Proteomes" id="UP000295832"/>
    </source>
</evidence>
<organism evidence="2 3">
    <name type="scientific">Orenia marismortui</name>
    <dbReference type="NCBI Taxonomy" id="46469"/>
    <lineage>
        <taxon>Bacteria</taxon>
        <taxon>Bacillati</taxon>
        <taxon>Bacillota</taxon>
        <taxon>Clostridia</taxon>
        <taxon>Halanaerobiales</taxon>
        <taxon>Halobacteroidaceae</taxon>
        <taxon>Orenia</taxon>
    </lineage>
</organism>
<dbReference type="STRING" id="926561.GCA_000379025_01449"/>
<dbReference type="InterPro" id="IPR024529">
    <property type="entry name" value="ECF_trnsprt_substrate-spec"/>
</dbReference>
<name>A0A4R8GXC2_9FIRM</name>
<dbReference type="Gene3D" id="1.10.1760.20">
    <property type="match status" value="1"/>
</dbReference>
<comment type="caution">
    <text evidence="2">The sequence shown here is derived from an EMBL/GenBank/DDBJ whole genome shotgun (WGS) entry which is preliminary data.</text>
</comment>
<feature type="transmembrane region" description="Helical" evidence="1">
    <location>
        <begin position="141"/>
        <end position="161"/>
    </location>
</feature>
<feature type="transmembrane region" description="Helical" evidence="1">
    <location>
        <begin position="6"/>
        <end position="28"/>
    </location>
</feature>
<feature type="transmembrane region" description="Helical" evidence="1">
    <location>
        <begin position="72"/>
        <end position="93"/>
    </location>
</feature>
<reference evidence="2 3" key="1">
    <citation type="submission" date="2019-03" db="EMBL/GenBank/DDBJ databases">
        <title>Subsurface microbial communities from deep shales in Ohio and West Virginia, USA.</title>
        <authorList>
            <person name="Wrighton K."/>
        </authorList>
    </citation>
    <scope>NUCLEOTIDE SEQUENCE [LARGE SCALE GENOMIC DNA]</scope>
    <source>
        <strain evidence="2 3">MSL 6dP</strain>
    </source>
</reference>
<evidence type="ECO:0000256" key="1">
    <source>
        <dbReference type="SAM" id="Phobius"/>
    </source>
</evidence>
<proteinExistence type="predicted"/>
<dbReference type="Pfam" id="PF12822">
    <property type="entry name" value="ECF_trnsprt"/>
    <property type="match status" value="1"/>
</dbReference>
<dbReference type="EMBL" id="SOEG01000028">
    <property type="protein sequence ID" value="TDX48417.1"/>
    <property type="molecule type" value="Genomic_DNA"/>
</dbReference>
<feature type="transmembrane region" description="Helical" evidence="1">
    <location>
        <begin position="100"/>
        <end position="121"/>
    </location>
</feature>
<keyword evidence="3" id="KW-1185">Reference proteome</keyword>
<dbReference type="Proteomes" id="UP000295832">
    <property type="component" value="Unassembled WGS sequence"/>
</dbReference>
<keyword evidence="1" id="KW-0472">Membrane</keyword>
<keyword evidence="1" id="KW-0812">Transmembrane</keyword>
<feature type="transmembrane region" description="Helical" evidence="1">
    <location>
        <begin position="40"/>
        <end position="66"/>
    </location>
</feature>
<keyword evidence="1" id="KW-1133">Transmembrane helix</keyword>
<dbReference type="GO" id="GO:0022857">
    <property type="term" value="F:transmembrane transporter activity"/>
    <property type="evidence" value="ECO:0007669"/>
    <property type="project" value="InterPro"/>
</dbReference>